<comment type="caution">
    <text evidence="1">The sequence shown here is derived from an EMBL/GenBank/DDBJ whole genome shotgun (WGS) entry which is preliminary data.</text>
</comment>
<reference evidence="1 2" key="1">
    <citation type="submission" date="2022-05" db="EMBL/GenBank/DDBJ databases">
        <title>Genome Resource of Streptomyces lavenduligriseus GA1-1, a Strain with Broad-Spectrum Antifungal Activity against Phytopathogenic Fungi.</title>
        <authorList>
            <person name="Qi D."/>
        </authorList>
    </citation>
    <scope>NUCLEOTIDE SEQUENCE [LARGE SCALE GENOMIC DNA]</scope>
    <source>
        <strain evidence="1 2">GA1-1</strain>
    </source>
</reference>
<gene>
    <name evidence="1" type="ORF">M4438_26605</name>
</gene>
<dbReference type="Pfam" id="PF22880">
    <property type="entry name" value="DUF7019"/>
    <property type="match status" value="1"/>
</dbReference>
<organism evidence="1 2">
    <name type="scientific">Streptomyces lavenduligriseus</name>
    <dbReference type="NCBI Taxonomy" id="67315"/>
    <lineage>
        <taxon>Bacteria</taxon>
        <taxon>Bacillati</taxon>
        <taxon>Actinomycetota</taxon>
        <taxon>Actinomycetes</taxon>
        <taxon>Kitasatosporales</taxon>
        <taxon>Streptomycetaceae</taxon>
        <taxon>Streptomyces</taxon>
    </lineage>
</organism>
<dbReference type="NCBIfam" id="NF040893">
    <property type="entry name" value="SAVMC3_10250"/>
    <property type="match status" value="1"/>
</dbReference>
<dbReference type="RefSeq" id="WP_249491945.1">
    <property type="nucleotide sequence ID" value="NZ_JAMCCK010000041.1"/>
</dbReference>
<sequence>MRYYLYVSEAKVEMLHAQIPQKLLSRLTAEAKVDLKVAGVSVQRPARQDAGLYERLDVVEGFLEREYDVGWMSSDAEEEPGPGFWFRGEAGLRVSWDGRAEGPVLMSGAAGDTLVALVGSVHHLVGHSAAPELGRVGHSWLPALYRLLRDASRAEAAGEPVARPGGGVLHDVVEVCDRLAGPAMWCEFLARELLRGQVTDGSGARREVVVGTPLYVALSEERPGG</sequence>
<proteinExistence type="predicted"/>
<dbReference type="EMBL" id="JAMCCK010000041">
    <property type="protein sequence ID" value="MCL3997031.1"/>
    <property type="molecule type" value="Genomic_DNA"/>
</dbReference>
<dbReference type="InterPro" id="IPR054284">
    <property type="entry name" value="DUF7019"/>
</dbReference>
<evidence type="ECO:0000313" key="2">
    <source>
        <dbReference type="Proteomes" id="UP001202052"/>
    </source>
</evidence>
<dbReference type="Proteomes" id="UP001202052">
    <property type="component" value="Unassembled WGS sequence"/>
</dbReference>
<accession>A0ABT0P0Z1</accession>
<protein>
    <submittedName>
        <fullName evidence="1">Uncharacterized protein</fullName>
    </submittedName>
</protein>
<name>A0ABT0P0Z1_9ACTN</name>
<evidence type="ECO:0000313" key="1">
    <source>
        <dbReference type="EMBL" id="MCL3997031.1"/>
    </source>
</evidence>
<keyword evidence="2" id="KW-1185">Reference proteome</keyword>